<sequence length="1096" mass="118256">MPNFFIDRPIFAWVVALFIILFGLLALPNMPIAQYPDVAPPSVEITATYPGASAEQLDESVTSLVEQELNGAVGMIYYSSTSSSTGRATITATFEPGTDPDMAQVEVQNRIRRVESRLPQQVLQQGLQVEKANAGFLMVGSLLSDNPELDRVALGDYMTRNVINEIRRVPGVGQAQLFAPERALRVWVDPAKLTGLNLLPSDVFAAINAQNAQVSAGTIGDRPSTPTQQITATVTVRGQLSTPEEFGNVILRANPDGSTVRLRDVARVEIGAQTYQFSSYQNGVEAAAFGVQLAPGANALATSEGVRAKLEELSEFFPAGVRYDVPYDTAPFVRISIEKVVYTLLEAIVLVFLVMFLFLQNIRYTLIPTIVVPIALLGTVAVLLVMGFSINVLTMFGMVLAIGILVDDAIIVVENTERLMAEEGLSPREAARKAMRQITGAIVGITLVLSAVFVPLAFMSGSVGVIYRQFSASMAVSILFSGFLALSLTPALCATLLKPIAHGPAHQRAIRRGPLGYMDRFFNWFNQFFDRTTHRYERGVRHVAGRTGRYMAVFALIVVVMGLLFVRLPTSFLPVEDQGSLLVDIQLPPNASANRTREVSRQIENYYLGDEATRREVAAAYASGDRARIEAATRDLTTTQRAVEKQIVINGFSFSGTGPNAGLSFVILRDWAERNAEQSAQAISQRAIVELMAMMGIKDGTVLSIVPPAIQGLGTSSGFDFRLQDRSGQGHAALQAAAEELMNKARQSGVIDPQSLRVAALPDAAQIEVQVDREKASALGVSFSDINQTLSISIGSTIVNDFPNQGRMQRVMIQADTDWRMAPEDILRLYVRNAQGEMVPMSAFATIDWTYGPVGVSRYNGYPSVNISGEGIAGVSSGTAMAEMERLARELPPGFGFEWTGQSLQELQSGAQAPMLLALAILVVFLVLAALYESWSIPLSVILVVPLGLVGAVLAVTLTGMDNDVFFKVGLITIIGLSAKNAILIVEFAKDLHAEGKELVEATIEAARLRFRPILMTSMAFGFGVIPLALATGASSASQRAVGVGVLGGITTATVLAIFLVPVFFIVVSRLFKPKTTTRDRYPTAFDAGDGAAQEH</sequence>
<dbReference type="InterPro" id="IPR001036">
    <property type="entry name" value="Acrflvin-R"/>
</dbReference>
<keyword evidence="1" id="KW-0472">Membrane</keyword>
<dbReference type="Gene3D" id="1.20.1640.10">
    <property type="entry name" value="Multidrug efflux transporter AcrB transmembrane domain"/>
    <property type="match status" value="2"/>
</dbReference>
<dbReference type="EMBL" id="JBHSGG010000010">
    <property type="protein sequence ID" value="MFC4727381.1"/>
    <property type="molecule type" value="Genomic_DNA"/>
</dbReference>
<proteinExistence type="predicted"/>
<name>A0ABV9NGG9_9GAMM</name>
<dbReference type="SUPFAM" id="SSF82693">
    <property type="entry name" value="Multidrug efflux transporter AcrB pore domain, PN1, PN2, PC1 and PC2 subdomains"/>
    <property type="match status" value="4"/>
</dbReference>
<evidence type="ECO:0000256" key="1">
    <source>
        <dbReference type="SAM" id="Phobius"/>
    </source>
</evidence>
<gene>
    <name evidence="2" type="ORF">ACFO3Q_04255</name>
</gene>
<evidence type="ECO:0000313" key="2">
    <source>
        <dbReference type="EMBL" id="MFC4727381.1"/>
    </source>
</evidence>
<accession>A0ABV9NGG9</accession>
<dbReference type="PANTHER" id="PTHR32063">
    <property type="match status" value="1"/>
</dbReference>
<dbReference type="InterPro" id="IPR027463">
    <property type="entry name" value="AcrB_DN_DC_subdom"/>
</dbReference>
<feature type="transmembrane region" description="Helical" evidence="1">
    <location>
        <begin position="340"/>
        <end position="359"/>
    </location>
</feature>
<dbReference type="PANTHER" id="PTHR32063:SF10">
    <property type="entry name" value="EFFLUX PUMP MEMBRANE TRANSPORTER"/>
    <property type="match status" value="1"/>
</dbReference>
<dbReference type="RefSeq" id="WP_377003396.1">
    <property type="nucleotide sequence ID" value="NZ_JBHSGG010000010.1"/>
</dbReference>
<dbReference type="Gene3D" id="3.30.2090.10">
    <property type="entry name" value="Multidrug efflux transporter AcrB TolC docking domain, DN and DC subdomains"/>
    <property type="match status" value="2"/>
</dbReference>
<dbReference type="Gene3D" id="3.30.70.1320">
    <property type="entry name" value="Multidrug efflux transporter AcrB pore domain like"/>
    <property type="match status" value="1"/>
</dbReference>
<dbReference type="Gene3D" id="3.30.70.1440">
    <property type="entry name" value="Multidrug efflux transporter AcrB pore domain"/>
    <property type="match status" value="1"/>
</dbReference>
<dbReference type="SUPFAM" id="SSF82714">
    <property type="entry name" value="Multidrug efflux transporter AcrB TolC docking domain, DN and DC subdomains"/>
    <property type="match status" value="2"/>
</dbReference>
<protein>
    <submittedName>
        <fullName evidence="2">Efflux RND transporter permease subunit</fullName>
    </submittedName>
</protein>
<dbReference type="Proteomes" id="UP001595892">
    <property type="component" value="Unassembled WGS sequence"/>
</dbReference>
<keyword evidence="1" id="KW-1133">Transmembrane helix</keyword>
<feature type="transmembrane region" description="Helical" evidence="1">
    <location>
        <begin position="434"/>
        <end position="458"/>
    </location>
</feature>
<keyword evidence="1" id="KW-0812">Transmembrane</keyword>
<feature type="transmembrane region" description="Helical" evidence="1">
    <location>
        <begin position="1014"/>
        <end position="1034"/>
    </location>
</feature>
<dbReference type="Pfam" id="PF00873">
    <property type="entry name" value="ACR_tran"/>
    <property type="match status" value="2"/>
</dbReference>
<reference evidence="3" key="1">
    <citation type="journal article" date="2019" name="Int. J. Syst. Evol. Microbiol.">
        <title>The Global Catalogue of Microorganisms (GCM) 10K type strain sequencing project: providing services to taxonomists for standard genome sequencing and annotation.</title>
        <authorList>
            <consortium name="The Broad Institute Genomics Platform"/>
            <consortium name="The Broad Institute Genome Sequencing Center for Infectious Disease"/>
            <person name="Wu L."/>
            <person name="Ma J."/>
        </authorList>
    </citation>
    <scope>NUCLEOTIDE SEQUENCE [LARGE SCALE GENOMIC DNA]</scope>
    <source>
        <strain evidence="3">CGMCC 1.13574</strain>
    </source>
</reference>
<feature type="transmembrane region" description="Helical" evidence="1">
    <location>
        <begin position="939"/>
        <end position="959"/>
    </location>
</feature>
<feature type="transmembrane region" description="Helical" evidence="1">
    <location>
        <begin position="470"/>
        <end position="497"/>
    </location>
</feature>
<dbReference type="SUPFAM" id="SSF82866">
    <property type="entry name" value="Multidrug efflux transporter AcrB transmembrane domain"/>
    <property type="match status" value="2"/>
</dbReference>
<evidence type="ECO:0000313" key="3">
    <source>
        <dbReference type="Proteomes" id="UP001595892"/>
    </source>
</evidence>
<feature type="transmembrane region" description="Helical" evidence="1">
    <location>
        <begin position="366"/>
        <end position="386"/>
    </location>
</feature>
<feature type="transmembrane region" description="Helical" evidence="1">
    <location>
        <begin position="550"/>
        <end position="568"/>
    </location>
</feature>
<feature type="transmembrane region" description="Helical" evidence="1">
    <location>
        <begin position="913"/>
        <end position="932"/>
    </location>
</feature>
<feature type="transmembrane region" description="Helical" evidence="1">
    <location>
        <begin position="1046"/>
        <end position="1072"/>
    </location>
</feature>
<comment type="caution">
    <text evidence="2">The sequence shown here is derived from an EMBL/GenBank/DDBJ whole genome shotgun (WGS) entry which is preliminary data.</text>
</comment>
<organism evidence="2 3">
    <name type="scientific">Coralloluteibacterium thermophilum</name>
    <dbReference type="NCBI Taxonomy" id="2707049"/>
    <lineage>
        <taxon>Bacteria</taxon>
        <taxon>Pseudomonadati</taxon>
        <taxon>Pseudomonadota</taxon>
        <taxon>Gammaproteobacteria</taxon>
        <taxon>Lysobacterales</taxon>
        <taxon>Lysobacteraceae</taxon>
        <taxon>Coralloluteibacterium</taxon>
    </lineage>
</organism>
<dbReference type="Gene3D" id="3.30.70.1430">
    <property type="entry name" value="Multidrug efflux transporter AcrB pore domain"/>
    <property type="match status" value="2"/>
</dbReference>
<feature type="transmembrane region" description="Helical" evidence="1">
    <location>
        <begin position="965"/>
        <end position="989"/>
    </location>
</feature>
<dbReference type="PRINTS" id="PR00702">
    <property type="entry name" value="ACRIFLAVINRP"/>
</dbReference>
<keyword evidence="3" id="KW-1185">Reference proteome</keyword>